<evidence type="ECO:0000313" key="15">
    <source>
        <dbReference type="Proteomes" id="UP001234343"/>
    </source>
</evidence>
<evidence type="ECO:0000256" key="11">
    <source>
        <dbReference type="SAM" id="SignalP"/>
    </source>
</evidence>
<reference evidence="14 15" key="1">
    <citation type="submission" date="2023-06" db="EMBL/GenBank/DDBJ databases">
        <title>Alteromonas sp. ASW11-36 isolated from intertidal sand.</title>
        <authorList>
            <person name="Li Y."/>
        </authorList>
    </citation>
    <scope>NUCLEOTIDE SEQUENCE [LARGE SCALE GENOMIC DNA]</scope>
    <source>
        <strain evidence="14 15">ASW11-36</strain>
    </source>
</reference>
<name>A0ABT7SW71_9ALTE</name>
<feature type="region of interest" description="Disordered" evidence="10">
    <location>
        <begin position="289"/>
        <end position="310"/>
    </location>
</feature>
<dbReference type="InterPro" id="IPR000531">
    <property type="entry name" value="Beta-barrel_TonB"/>
</dbReference>
<keyword evidence="11" id="KW-0732">Signal</keyword>
<dbReference type="EMBL" id="JAUCBP010000007">
    <property type="protein sequence ID" value="MDM7860440.1"/>
    <property type="molecule type" value="Genomic_DNA"/>
</dbReference>
<dbReference type="SUPFAM" id="SSF49464">
    <property type="entry name" value="Carboxypeptidase regulatory domain-like"/>
    <property type="match status" value="1"/>
</dbReference>
<proteinExistence type="inferred from homology"/>
<feature type="signal peptide" evidence="11">
    <location>
        <begin position="1"/>
        <end position="21"/>
    </location>
</feature>
<evidence type="ECO:0000256" key="9">
    <source>
        <dbReference type="RuleBase" id="RU003357"/>
    </source>
</evidence>
<dbReference type="InterPro" id="IPR012910">
    <property type="entry name" value="Plug_dom"/>
</dbReference>
<protein>
    <submittedName>
        <fullName evidence="14">TonB-dependent receptor</fullName>
    </submittedName>
</protein>
<keyword evidence="2 8" id="KW-0813">Transport</keyword>
<keyword evidence="5 9" id="KW-0798">TonB box</keyword>
<evidence type="ECO:0000256" key="2">
    <source>
        <dbReference type="ARBA" id="ARBA00022448"/>
    </source>
</evidence>
<evidence type="ECO:0000256" key="6">
    <source>
        <dbReference type="ARBA" id="ARBA00023136"/>
    </source>
</evidence>
<dbReference type="SUPFAM" id="SSF56935">
    <property type="entry name" value="Porins"/>
    <property type="match status" value="1"/>
</dbReference>
<keyword evidence="7 8" id="KW-0998">Cell outer membrane</keyword>
<dbReference type="PANTHER" id="PTHR30069">
    <property type="entry name" value="TONB-DEPENDENT OUTER MEMBRANE RECEPTOR"/>
    <property type="match status" value="1"/>
</dbReference>
<feature type="region of interest" description="Disordered" evidence="10">
    <location>
        <begin position="667"/>
        <end position="688"/>
    </location>
</feature>
<dbReference type="Pfam" id="PF00593">
    <property type="entry name" value="TonB_dep_Rec_b-barrel"/>
    <property type="match status" value="1"/>
</dbReference>
<feature type="region of interest" description="Disordered" evidence="10">
    <location>
        <begin position="341"/>
        <end position="371"/>
    </location>
</feature>
<dbReference type="Gene3D" id="2.170.130.10">
    <property type="entry name" value="TonB-dependent receptor, plug domain"/>
    <property type="match status" value="1"/>
</dbReference>
<evidence type="ECO:0000313" key="14">
    <source>
        <dbReference type="EMBL" id="MDM7860440.1"/>
    </source>
</evidence>
<dbReference type="RefSeq" id="WP_289365607.1">
    <property type="nucleotide sequence ID" value="NZ_JAUCBP010000007.1"/>
</dbReference>
<sequence length="841" mass="93804">MMRKTKLALLLSAAFAMQANAQSLEGTVVNEKGEPIPNTHIVLEGSNIEVKTDESGKFTFDRLSIGLNELHFKAQGYSHLHTHVELDNTDRESLTFVLKRSPIEIIDVTAVPIHLSAMESALPVSVIGGEELDRQQAATLGDTLESLPGVHSNFHAKVASTPVIRGLSGPRVLIAQNGLDVSDVSRVGPDHAVASEASTAQQIEVFRGPATLLYGSGAIGGVVNVVDQSVPKTNETQGEWLVQTGTVDDEKLGAFNFTTGTDSLAFYFDGYYRDSEDYEIPGEAELHDEDHEDEHDHEGEHGGDGIVENSAEESSGFTFGTSYLMDNGYIGLSIEQFNREYGIPGHSHGEEEHGHEDEHDEEHEEGVHEHGEEVYADLEQTRVQIQGQFDFADGFFRQVNVRAGYTDYEHAEIEEGEIGTVFQNETVEFRLDGFHRSINDFKGGLSLHYKNSDFVAEGEEAFTPPSETEMLALALLEERHFGDFLFQFGARIEHVNITADAVPLPELESHGHDEHDADDHDEAHEHEGEHEGEHHDESQLFSYDESFTPISLSAGVVWDYQPGYNVGFALSRSERAPSSAELLSFGPHIGTGTYEIGALFVPEEHDGETEFEFNADFGELETSTNIDLTWRKTEGDVGFIFNLYYNQIDNYYYQLDTGLYAEDGHDHEEEHGHEEDMHDDEMHEDEHEHEGELPVLRFARDDVILNGFEAQVSWQMNDEFILSGFADYVRARLKDGGDLPRTSPMRFGTSLSYQTSDLTANLDITRYQSQDRIAEFETATDGYTLVDLDVAYTLPVMNQSMEVYFKGENLGDTEARVHTSFLKDLAPRPGRNLVLGIRGTF</sequence>
<evidence type="ECO:0000256" key="8">
    <source>
        <dbReference type="PROSITE-ProRule" id="PRU01360"/>
    </source>
</evidence>
<keyword evidence="6 8" id="KW-0472">Membrane</keyword>
<dbReference type="InterPro" id="IPR037066">
    <property type="entry name" value="Plug_dom_sf"/>
</dbReference>
<dbReference type="InterPro" id="IPR036942">
    <property type="entry name" value="Beta-barrel_TonB_sf"/>
</dbReference>
<dbReference type="Gene3D" id="2.60.40.1120">
    <property type="entry name" value="Carboxypeptidase-like, regulatory domain"/>
    <property type="match status" value="1"/>
</dbReference>
<dbReference type="PANTHER" id="PTHR30069:SF40">
    <property type="entry name" value="TONB-DEPENDENT RECEPTOR NMB0964-RELATED"/>
    <property type="match status" value="1"/>
</dbReference>
<dbReference type="Gene3D" id="2.40.170.20">
    <property type="entry name" value="TonB-dependent receptor, beta-barrel domain"/>
    <property type="match status" value="1"/>
</dbReference>
<dbReference type="InterPro" id="IPR008969">
    <property type="entry name" value="CarboxyPept-like_regulatory"/>
</dbReference>
<dbReference type="PROSITE" id="PS52016">
    <property type="entry name" value="TONB_DEPENDENT_REC_3"/>
    <property type="match status" value="1"/>
</dbReference>
<feature type="region of interest" description="Disordered" evidence="10">
    <location>
        <begin position="507"/>
        <end position="537"/>
    </location>
</feature>
<keyword evidence="3 8" id="KW-1134">Transmembrane beta strand</keyword>
<dbReference type="Proteomes" id="UP001234343">
    <property type="component" value="Unassembled WGS sequence"/>
</dbReference>
<keyword evidence="4 8" id="KW-0812">Transmembrane</keyword>
<comment type="subcellular location">
    <subcellularLocation>
        <location evidence="1 8">Cell outer membrane</location>
        <topology evidence="1 8">Multi-pass membrane protein</topology>
    </subcellularLocation>
</comment>
<keyword evidence="14" id="KW-0675">Receptor</keyword>
<accession>A0ABT7SW71</accession>
<dbReference type="Pfam" id="PF07715">
    <property type="entry name" value="Plug"/>
    <property type="match status" value="1"/>
</dbReference>
<comment type="similarity">
    <text evidence="8 9">Belongs to the TonB-dependent receptor family.</text>
</comment>
<feature type="compositionally biased region" description="Basic and acidic residues" evidence="10">
    <location>
        <begin position="347"/>
        <end position="357"/>
    </location>
</feature>
<evidence type="ECO:0000259" key="12">
    <source>
        <dbReference type="Pfam" id="PF00593"/>
    </source>
</evidence>
<feature type="domain" description="TonB-dependent receptor plug" evidence="13">
    <location>
        <begin position="118"/>
        <end position="222"/>
    </location>
</feature>
<evidence type="ECO:0000259" key="13">
    <source>
        <dbReference type="Pfam" id="PF07715"/>
    </source>
</evidence>
<gene>
    <name evidence="14" type="ORF">QTP81_07515</name>
</gene>
<evidence type="ECO:0000256" key="5">
    <source>
        <dbReference type="ARBA" id="ARBA00023077"/>
    </source>
</evidence>
<keyword evidence="15" id="KW-1185">Reference proteome</keyword>
<evidence type="ECO:0000256" key="1">
    <source>
        <dbReference type="ARBA" id="ARBA00004571"/>
    </source>
</evidence>
<feature type="domain" description="TonB-dependent receptor-like beta-barrel" evidence="12">
    <location>
        <begin position="375"/>
        <end position="810"/>
    </location>
</feature>
<evidence type="ECO:0000256" key="7">
    <source>
        <dbReference type="ARBA" id="ARBA00023237"/>
    </source>
</evidence>
<feature type="compositionally biased region" description="Basic and acidic residues" evidence="10">
    <location>
        <begin position="289"/>
        <end position="303"/>
    </location>
</feature>
<dbReference type="Pfam" id="PF13620">
    <property type="entry name" value="CarboxypepD_reg"/>
    <property type="match status" value="1"/>
</dbReference>
<evidence type="ECO:0000256" key="10">
    <source>
        <dbReference type="SAM" id="MobiDB-lite"/>
    </source>
</evidence>
<evidence type="ECO:0000256" key="3">
    <source>
        <dbReference type="ARBA" id="ARBA00022452"/>
    </source>
</evidence>
<dbReference type="InterPro" id="IPR039426">
    <property type="entry name" value="TonB-dep_rcpt-like"/>
</dbReference>
<evidence type="ECO:0000256" key="4">
    <source>
        <dbReference type="ARBA" id="ARBA00022692"/>
    </source>
</evidence>
<organism evidence="14 15">
    <name type="scientific">Alteromonas arenosi</name>
    <dbReference type="NCBI Taxonomy" id="3055817"/>
    <lineage>
        <taxon>Bacteria</taxon>
        <taxon>Pseudomonadati</taxon>
        <taxon>Pseudomonadota</taxon>
        <taxon>Gammaproteobacteria</taxon>
        <taxon>Alteromonadales</taxon>
        <taxon>Alteromonadaceae</taxon>
        <taxon>Alteromonas/Salinimonas group</taxon>
        <taxon>Alteromonas</taxon>
    </lineage>
</organism>
<comment type="caution">
    <text evidence="14">The sequence shown here is derived from an EMBL/GenBank/DDBJ whole genome shotgun (WGS) entry which is preliminary data.</text>
</comment>
<feature type="chain" id="PRO_5045958912" evidence="11">
    <location>
        <begin position="22"/>
        <end position="841"/>
    </location>
</feature>